<evidence type="ECO:0000313" key="4">
    <source>
        <dbReference type="EMBL" id="ODV67006.1"/>
    </source>
</evidence>
<dbReference type="InterPro" id="IPR039453">
    <property type="entry name" value="OM14_C"/>
</dbReference>
<evidence type="ECO:0000256" key="2">
    <source>
        <dbReference type="SAM" id="Phobius"/>
    </source>
</evidence>
<dbReference type="GO" id="GO:0006626">
    <property type="term" value="P:protein targeting to mitochondrion"/>
    <property type="evidence" value="ECO:0007669"/>
    <property type="project" value="TreeGrafter"/>
</dbReference>
<dbReference type="GO" id="GO:1990593">
    <property type="term" value="F:nascent polypeptide-associated complex binding"/>
    <property type="evidence" value="ECO:0007669"/>
    <property type="project" value="InterPro"/>
</dbReference>
<sequence length="178" mass="19892">MSSYADAAASSGPIGAEKLPNPPQVKSTTNPHGNVETLPEEEFNKLKKESQEELKKLKKVANEAVGDFRKELDEIERQGESYCNKFIKYVKDTYNDLSSKVQTTSSKSIVEEIKNPVVITQALVGLGGLVAGYFTYLERHRIKSENKIVLATHASIITGLILVDGYLFKTYYPKYKKN</sequence>
<evidence type="ECO:0000256" key="1">
    <source>
        <dbReference type="SAM" id="MobiDB-lite"/>
    </source>
</evidence>
<dbReference type="RefSeq" id="XP_020076073.1">
    <property type="nucleotide sequence ID" value="XM_020223567.1"/>
</dbReference>
<feature type="transmembrane region" description="Helical" evidence="2">
    <location>
        <begin position="117"/>
        <end position="136"/>
    </location>
</feature>
<feature type="region of interest" description="Disordered" evidence="1">
    <location>
        <begin position="1"/>
        <end position="42"/>
    </location>
</feature>
<keyword evidence="5" id="KW-1185">Reference proteome</keyword>
<gene>
    <name evidence="4" type="ORF">HYPBUDRAFT_6303</name>
</gene>
<dbReference type="GO" id="GO:0005741">
    <property type="term" value="C:mitochondrial outer membrane"/>
    <property type="evidence" value="ECO:0007669"/>
    <property type="project" value="InterPro"/>
</dbReference>
<dbReference type="Proteomes" id="UP000095085">
    <property type="component" value="Unassembled WGS sequence"/>
</dbReference>
<reference evidence="5" key="1">
    <citation type="submission" date="2016-05" db="EMBL/GenBank/DDBJ databases">
        <title>Comparative genomics of biotechnologically important yeasts.</title>
        <authorList>
            <consortium name="DOE Joint Genome Institute"/>
            <person name="Riley R."/>
            <person name="Haridas S."/>
            <person name="Wolfe K.H."/>
            <person name="Lopes M.R."/>
            <person name="Hittinger C.T."/>
            <person name="Goker M."/>
            <person name="Salamov A."/>
            <person name="Wisecaver J."/>
            <person name="Long T.M."/>
            <person name="Aerts A.L."/>
            <person name="Barry K."/>
            <person name="Choi C."/>
            <person name="Clum A."/>
            <person name="Coughlan A.Y."/>
            <person name="Deshpande S."/>
            <person name="Douglass A.P."/>
            <person name="Hanson S.J."/>
            <person name="Klenk H.-P."/>
            <person name="Labutti K."/>
            <person name="Lapidus A."/>
            <person name="Lindquist E."/>
            <person name="Lipzen A."/>
            <person name="Meier-Kolthoff J.P."/>
            <person name="Ohm R.A."/>
            <person name="Otillar R.P."/>
            <person name="Pangilinan J."/>
            <person name="Peng Y."/>
            <person name="Rokas A."/>
            <person name="Rosa C.A."/>
            <person name="Scheuner C."/>
            <person name="Sibirny A.A."/>
            <person name="Slot J.C."/>
            <person name="Stielow J.B."/>
            <person name="Sun H."/>
            <person name="Kurtzman C.P."/>
            <person name="Blackwell M."/>
            <person name="Grigoriev I.V."/>
            <person name="Jeffries T.W."/>
        </authorList>
    </citation>
    <scope>NUCLEOTIDE SEQUENCE [LARGE SCALE GENOMIC DNA]</scope>
    <source>
        <strain evidence="5">NRRL Y-1933</strain>
    </source>
</reference>
<dbReference type="InterPro" id="IPR039454">
    <property type="entry name" value="OM14"/>
</dbReference>
<organism evidence="4 5">
    <name type="scientific">Hyphopichia burtonii NRRL Y-1933</name>
    <dbReference type="NCBI Taxonomy" id="984485"/>
    <lineage>
        <taxon>Eukaryota</taxon>
        <taxon>Fungi</taxon>
        <taxon>Dikarya</taxon>
        <taxon>Ascomycota</taxon>
        <taxon>Saccharomycotina</taxon>
        <taxon>Pichiomycetes</taxon>
        <taxon>Debaryomycetaceae</taxon>
        <taxon>Hyphopichia</taxon>
    </lineage>
</organism>
<feature type="transmembrane region" description="Helical" evidence="2">
    <location>
        <begin position="148"/>
        <end position="168"/>
    </location>
</feature>
<feature type="domain" description="Mitochondrial outer membrane protein OM14 C-terminal" evidence="3">
    <location>
        <begin position="111"/>
        <end position="177"/>
    </location>
</feature>
<evidence type="ECO:0000313" key="5">
    <source>
        <dbReference type="Proteomes" id="UP000095085"/>
    </source>
</evidence>
<accession>A0A1E4RIF3</accession>
<dbReference type="PANTHER" id="PTHR38402">
    <property type="entry name" value="MITOCHONDRIAL OUTER MEMBRANE PROTEIN OM14"/>
    <property type="match status" value="1"/>
</dbReference>
<name>A0A1E4RIF3_9ASCO</name>
<proteinExistence type="predicted"/>
<dbReference type="Pfam" id="PF17304">
    <property type="entry name" value="OM14_C"/>
    <property type="match status" value="1"/>
</dbReference>
<dbReference type="EMBL" id="KV454541">
    <property type="protein sequence ID" value="ODV67006.1"/>
    <property type="molecule type" value="Genomic_DNA"/>
</dbReference>
<dbReference type="AlphaFoldDB" id="A0A1E4RIF3"/>
<keyword evidence="2" id="KW-0812">Transmembrane</keyword>
<evidence type="ECO:0000259" key="3">
    <source>
        <dbReference type="Pfam" id="PF17304"/>
    </source>
</evidence>
<dbReference type="OrthoDB" id="3980970at2759"/>
<protein>
    <recommendedName>
        <fullName evidence="3">Mitochondrial outer membrane protein OM14 C-terminal domain-containing protein</fullName>
    </recommendedName>
</protein>
<dbReference type="PANTHER" id="PTHR38402:SF1">
    <property type="entry name" value="MITOCHONDRIAL OUTER MEMBRANE PROTEIN OM14"/>
    <property type="match status" value="1"/>
</dbReference>
<keyword evidence="2" id="KW-1133">Transmembrane helix</keyword>
<dbReference type="GeneID" id="30998116"/>
<keyword evidence="2" id="KW-0472">Membrane</keyword>
<dbReference type="STRING" id="984485.A0A1E4RIF3"/>